<dbReference type="CDD" id="cd20085">
    <property type="entry name" value="XPF_nuclease_Mms4"/>
    <property type="match status" value="1"/>
</dbReference>
<comment type="cofactor">
    <cofactor evidence="1">
        <name>Mg(2+)</name>
        <dbReference type="ChEBI" id="CHEBI:18420"/>
    </cofactor>
</comment>
<dbReference type="InterPro" id="IPR047521">
    <property type="entry name" value="XPF_nuclease_EME1_ascomycetes"/>
</dbReference>
<keyword evidence="11" id="KW-0234">DNA repair</keyword>
<feature type="compositionally biased region" description="Polar residues" evidence="14">
    <location>
        <begin position="8"/>
        <end position="18"/>
    </location>
</feature>
<proteinExistence type="inferred from homology"/>
<evidence type="ECO:0000256" key="3">
    <source>
        <dbReference type="ARBA" id="ARBA00005313"/>
    </source>
</evidence>
<dbReference type="EMBL" id="JAVRRD010000004">
    <property type="protein sequence ID" value="KAK5059892.1"/>
    <property type="molecule type" value="Genomic_DNA"/>
</dbReference>
<evidence type="ECO:0000256" key="6">
    <source>
        <dbReference type="ARBA" id="ARBA00022759"/>
    </source>
</evidence>
<dbReference type="GeneID" id="89977933"/>
<dbReference type="GO" id="GO:0048476">
    <property type="term" value="C:Holliday junction resolvase complex"/>
    <property type="evidence" value="ECO:0007669"/>
    <property type="project" value="InterPro"/>
</dbReference>
<dbReference type="GO" id="GO:0031573">
    <property type="term" value="P:mitotic intra-S DNA damage checkpoint signaling"/>
    <property type="evidence" value="ECO:0007669"/>
    <property type="project" value="TreeGrafter"/>
</dbReference>
<dbReference type="Gene3D" id="1.10.150.670">
    <property type="entry name" value="Crossover junction endonuclease EME1, DNA-binding domain"/>
    <property type="match status" value="1"/>
</dbReference>
<keyword evidence="9" id="KW-0460">Magnesium</keyword>
<gene>
    <name evidence="16" type="ORF">LTR84_009775</name>
</gene>
<sequence>MPEVIELVSSSPVSSLRGTKNKKESPKNSIEITLDPGGSDFLDFENHCPSKKRRITSEFKQKTSVFDTSQFDLLSDDEVLPLPDYVGLTAACGKTQPSRLQTASTSFDDITFSSSAPELRQTRTGLGKAPWDVLSDNAYDAESQEDINAVFGDEPTDAGYSNRTALLLASLSQPLMKENKAPVRSIDTKTTVKPTKTRSKSEPHDDIVFSSSPAKARSSKASKPPADAKFSREAGKGAEKERKRLQRDAEKEAEKERKRLERERKTQEKQKAADLAEVNKSRTNKKSSAPEMIVDATRALQGTSIGNQVEEYMKQADIELHYIDEEFNLTADTAGRDHYGNIIRWRRKVGSTYNDEQDQWEPTSKTTIVREEHVLVHLTAVEFAATLTTSTINSTSNKVPRVEEMKTNIDNHVASIRSYYHPCTPIYLIEGMGTWLKKNVNAKNRQYTAAVRAQMNDSMTELTHTVPVGSQPRAKKRKKPEAQSLDLSFITSAHVEDLLLHLQLAHQPILIQHTTSPTNTASQILTLTQHLSTRPYRLAQLDYNLKNASFCMDSGQVKTGDNARETFAKMLQEVQRVTPSMAYGILDSWSTVTKLVGGFEKHGNLLLEDVRKSLNKDGAWSERRLGPMVSKRLYKVFMGRDPSATDGMS</sequence>
<dbReference type="FunFam" id="1.10.150.670:FF:000004">
    <property type="entry name" value="Crossover junction endonuclease EME1"/>
    <property type="match status" value="1"/>
</dbReference>
<dbReference type="InterPro" id="IPR006166">
    <property type="entry name" value="ERCC4_domain"/>
</dbReference>
<dbReference type="GO" id="GO:0000712">
    <property type="term" value="P:resolution of meiotic recombination intermediates"/>
    <property type="evidence" value="ECO:0007669"/>
    <property type="project" value="TreeGrafter"/>
</dbReference>
<feature type="compositionally biased region" description="Basic and acidic residues" evidence="14">
    <location>
        <begin position="229"/>
        <end position="280"/>
    </location>
</feature>
<dbReference type="GO" id="GO:0006302">
    <property type="term" value="P:double-strand break repair"/>
    <property type="evidence" value="ECO:0007669"/>
    <property type="project" value="TreeGrafter"/>
</dbReference>
<evidence type="ECO:0000256" key="8">
    <source>
        <dbReference type="ARBA" id="ARBA00022801"/>
    </source>
</evidence>
<dbReference type="AlphaFoldDB" id="A0AAV9NKU3"/>
<dbReference type="InterPro" id="IPR033310">
    <property type="entry name" value="Mms4/EME1/EME2"/>
</dbReference>
<evidence type="ECO:0000256" key="9">
    <source>
        <dbReference type="ARBA" id="ARBA00022842"/>
    </source>
</evidence>
<dbReference type="Proteomes" id="UP001358417">
    <property type="component" value="Unassembled WGS sequence"/>
</dbReference>
<comment type="caution">
    <text evidence="16">The sequence shown here is derived from an EMBL/GenBank/DDBJ whole genome shotgun (WGS) entry which is preliminary data.</text>
</comment>
<dbReference type="GO" id="GO:0008821">
    <property type="term" value="F:crossover junction DNA endonuclease activity"/>
    <property type="evidence" value="ECO:0007669"/>
    <property type="project" value="TreeGrafter"/>
</dbReference>
<keyword evidence="13" id="KW-0469">Meiosis</keyword>
<dbReference type="GO" id="GO:0005634">
    <property type="term" value="C:nucleus"/>
    <property type="evidence" value="ECO:0007669"/>
    <property type="project" value="UniProtKB-SubCell"/>
</dbReference>
<accession>A0AAV9NKU3</accession>
<name>A0AAV9NKU3_9EURO</name>
<dbReference type="SMART" id="SM00891">
    <property type="entry name" value="ERCC4"/>
    <property type="match status" value="1"/>
</dbReference>
<keyword evidence="17" id="KW-1185">Reference proteome</keyword>
<reference evidence="16 17" key="1">
    <citation type="submission" date="2023-08" db="EMBL/GenBank/DDBJ databases">
        <title>Black Yeasts Isolated from many extreme environments.</title>
        <authorList>
            <person name="Coleine C."/>
            <person name="Stajich J.E."/>
            <person name="Selbmann L."/>
        </authorList>
    </citation>
    <scope>NUCLEOTIDE SEQUENCE [LARGE SCALE GENOMIC DNA]</scope>
    <source>
        <strain evidence="16 17">CCFEE 5792</strain>
    </source>
</reference>
<evidence type="ECO:0000256" key="12">
    <source>
        <dbReference type="ARBA" id="ARBA00023242"/>
    </source>
</evidence>
<feature type="region of interest" description="Disordered" evidence="14">
    <location>
        <begin position="1"/>
        <end position="32"/>
    </location>
</feature>
<comment type="subcellular location">
    <subcellularLocation>
        <location evidence="2">Nucleus</location>
    </subcellularLocation>
</comment>
<protein>
    <recommendedName>
        <fullName evidence="15">ERCC4 domain-containing protein</fullName>
    </recommendedName>
</protein>
<feature type="domain" description="ERCC4" evidence="15">
    <location>
        <begin position="291"/>
        <end position="600"/>
    </location>
</feature>
<keyword evidence="4" id="KW-0540">Nuclease</keyword>
<keyword evidence="12" id="KW-0539">Nucleus</keyword>
<dbReference type="GO" id="GO:0031297">
    <property type="term" value="P:replication fork processing"/>
    <property type="evidence" value="ECO:0007669"/>
    <property type="project" value="TreeGrafter"/>
</dbReference>
<keyword evidence="6" id="KW-0255">Endonuclease</keyword>
<feature type="region of interest" description="Disordered" evidence="14">
    <location>
        <begin position="179"/>
        <end position="291"/>
    </location>
</feature>
<dbReference type="RefSeq" id="XP_064709713.1">
    <property type="nucleotide sequence ID" value="XM_064853314.1"/>
</dbReference>
<dbReference type="Gene3D" id="3.40.50.10130">
    <property type="match status" value="1"/>
</dbReference>
<comment type="similarity">
    <text evidence="3">Belongs to the EME1/MMS4 family.</text>
</comment>
<keyword evidence="5" id="KW-0479">Metal-binding</keyword>
<evidence type="ECO:0000256" key="10">
    <source>
        <dbReference type="ARBA" id="ARBA00023172"/>
    </source>
</evidence>
<evidence type="ECO:0000256" key="1">
    <source>
        <dbReference type="ARBA" id="ARBA00001946"/>
    </source>
</evidence>
<evidence type="ECO:0000256" key="4">
    <source>
        <dbReference type="ARBA" id="ARBA00022722"/>
    </source>
</evidence>
<keyword evidence="8" id="KW-0378">Hydrolase</keyword>
<keyword evidence="7" id="KW-0227">DNA damage</keyword>
<evidence type="ECO:0000256" key="7">
    <source>
        <dbReference type="ARBA" id="ARBA00022763"/>
    </source>
</evidence>
<evidence type="ECO:0000313" key="17">
    <source>
        <dbReference type="Proteomes" id="UP001358417"/>
    </source>
</evidence>
<evidence type="ECO:0000259" key="15">
    <source>
        <dbReference type="SMART" id="SM00891"/>
    </source>
</evidence>
<feature type="compositionally biased region" description="Low complexity" evidence="14">
    <location>
        <begin position="210"/>
        <end position="228"/>
    </location>
</feature>
<dbReference type="GO" id="GO:0003677">
    <property type="term" value="F:DNA binding"/>
    <property type="evidence" value="ECO:0007669"/>
    <property type="project" value="InterPro"/>
</dbReference>
<dbReference type="Pfam" id="PF02732">
    <property type="entry name" value="ERCC4"/>
    <property type="match status" value="1"/>
</dbReference>
<dbReference type="InterPro" id="IPR042530">
    <property type="entry name" value="EME1/EME2_C"/>
</dbReference>
<dbReference type="GO" id="GO:0046872">
    <property type="term" value="F:metal ion binding"/>
    <property type="evidence" value="ECO:0007669"/>
    <property type="project" value="UniProtKB-KW"/>
</dbReference>
<evidence type="ECO:0000256" key="13">
    <source>
        <dbReference type="ARBA" id="ARBA00023254"/>
    </source>
</evidence>
<evidence type="ECO:0000256" key="11">
    <source>
        <dbReference type="ARBA" id="ARBA00023204"/>
    </source>
</evidence>
<evidence type="ECO:0000313" key="16">
    <source>
        <dbReference type="EMBL" id="KAK5059892.1"/>
    </source>
</evidence>
<keyword evidence="10" id="KW-0233">DNA recombination</keyword>
<dbReference type="PANTHER" id="PTHR21077:SF5">
    <property type="entry name" value="CROSSOVER JUNCTION ENDONUCLEASE MMS4"/>
    <property type="match status" value="1"/>
</dbReference>
<evidence type="ECO:0000256" key="14">
    <source>
        <dbReference type="SAM" id="MobiDB-lite"/>
    </source>
</evidence>
<evidence type="ECO:0000256" key="2">
    <source>
        <dbReference type="ARBA" id="ARBA00004123"/>
    </source>
</evidence>
<organism evidence="16 17">
    <name type="scientific">Exophiala bonariae</name>
    <dbReference type="NCBI Taxonomy" id="1690606"/>
    <lineage>
        <taxon>Eukaryota</taxon>
        <taxon>Fungi</taxon>
        <taxon>Dikarya</taxon>
        <taxon>Ascomycota</taxon>
        <taxon>Pezizomycotina</taxon>
        <taxon>Eurotiomycetes</taxon>
        <taxon>Chaetothyriomycetidae</taxon>
        <taxon>Chaetothyriales</taxon>
        <taxon>Herpotrichiellaceae</taxon>
        <taxon>Exophiala</taxon>
    </lineage>
</organism>
<dbReference type="PANTHER" id="PTHR21077">
    <property type="entry name" value="EME1 PROTEIN"/>
    <property type="match status" value="1"/>
</dbReference>
<evidence type="ECO:0000256" key="5">
    <source>
        <dbReference type="ARBA" id="ARBA00022723"/>
    </source>
</evidence>